<accession>A0A8S1R6D3</accession>
<reference evidence="3" key="1">
    <citation type="submission" date="2021-01" db="EMBL/GenBank/DDBJ databases">
        <authorList>
            <consortium name="Genoscope - CEA"/>
            <person name="William W."/>
        </authorList>
    </citation>
    <scope>NUCLEOTIDE SEQUENCE</scope>
</reference>
<gene>
    <name evidence="3" type="ORF">PSON_ATCC_30995.1.T1400050</name>
</gene>
<dbReference type="OrthoDB" id="299634at2759"/>
<evidence type="ECO:0000313" key="3">
    <source>
        <dbReference type="EMBL" id="CAD8122712.1"/>
    </source>
</evidence>
<feature type="region of interest" description="Disordered" evidence="1">
    <location>
        <begin position="458"/>
        <end position="487"/>
    </location>
</feature>
<dbReference type="Proteomes" id="UP000692954">
    <property type="component" value="Unassembled WGS sequence"/>
</dbReference>
<dbReference type="AlphaFoldDB" id="A0A8S1R6D3"/>
<organism evidence="3 4">
    <name type="scientific">Paramecium sonneborni</name>
    <dbReference type="NCBI Taxonomy" id="65129"/>
    <lineage>
        <taxon>Eukaryota</taxon>
        <taxon>Sar</taxon>
        <taxon>Alveolata</taxon>
        <taxon>Ciliophora</taxon>
        <taxon>Intramacronucleata</taxon>
        <taxon>Oligohymenophorea</taxon>
        <taxon>Peniculida</taxon>
        <taxon>Parameciidae</taxon>
        <taxon>Paramecium</taxon>
    </lineage>
</organism>
<dbReference type="EMBL" id="CAJJDN010000140">
    <property type="protein sequence ID" value="CAD8122712.1"/>
    <property type="molecule type" value="Genomic_DNA"/>
</dbReference>
<comment type="caution">
    <text evidence="3">The sequence shown here is derived from an EMBL/GenBank/DDBJ whole genome shotgun (WGS) entry which is preliminary data.</text>
</comment>
<feature type="domain" description="PFU" evidence="2">
    <location>
        <begin position="1"/>
        <end position="60"/>
    </location>
</feature>
<keyword evidence="4" id="KW-1185">Reference proteome</keyword>
<feature type="compositionally biased region" description="Basic and acidic residues" evidence="1">
    <location>
        <begin position="458"/>
        <end position="480"/>
    </location>
</feature>
<evidence type="ECO:0000313" key="4">
    <source>
        <dbReference type="Proteomes" id="UP000692954"/>
    </source>
</evidence>
<name>A0A8S1R6D3_9CILI</name>
<dbReference type="InterPro" id="IPR015155">
    <property type="entry name" value="PFU"/>
</dbReference>
<sequence length="487" mass="57382">MTVQIDDNNTARIDVFEEDDPELLAINFCNQHKLNQRLVPMLTENIKKNIYIALKEKQNMTQYLQQQKDKQIIKQQQQEQLTQQNIIKEMSTQSPKTIKEKKGDDVFNRLYQSAQNKKMKIQRQESERLQISNQLVHNQESDVNYGQLLYQRGMNKKDEFILKAEMAQLEKQQLQMIECTYKPQINSISQKIVNRPSEPICFHLNQLAKVISEKKEQAQFNKVEEQQQQCSFHPQIDKQSQNIIEEKKKASQIQIPHYEQLYQVNTIRQMKLNQKGQEYFTENYTFHPKIDQISEQIVSGQSFQDRQQKFLISTKDKYQSVEECFRPKTGRPPEYRPENLFDTLYNQAKELSDKKAQLLSSSMDQALFQSQIKASHQSDKITQQSIYNKLSNIFDLLDSDQDGEIDSLRIDTTNLDPQILQAITPLLQEMEKGKHSLIKSEFIQLISQMMNLMSNKEKHDLLKKPQKKDPQLNVTKDRSPKQSIKKY</sequence>
<evidence type="ECO:0000256" key="1">
    <source>
        <dbReference type="SAM" id="MobiDB-lite"/>
    </source>
</evidence>
<dbReference type="PANTHER" id="PTHR35381">
    <property type="entry name" value="EF-HAND DOMAIN-CONTAINING PROTEIN"/>
    <property type="match status" value="1"/>
</dbReference>
<proteinExistence type="predicted"/>
<protein>
    <recommendedName>
        <fullName evidence="2">PFU domain-containing protein</fullName>
    </recommendedName>
</protein>
<dbReference type="PROSITE" id="PS51394">
    <property type="entry name" value="PFU"/>
    <property type="match status" value="1"/>
</dbReference>
<evidence type="ECO:0000259" key="2">
    <source>
        <dbReference type="PROSITE" id="PS51394"/>
    </source>
</evidence>
<dbReference type="PANTHER" id="PTHR35381:SF1">
    <property type="entry name" value="EF-HAND DOMAIN-CONTAINING PROTEIN"/>
    <property type="match status" value="1"/>
</dbReference>